<dbReference type="SUPFAM" id="SSF54495">
    <property type="entry name" value="UBC-like"/>
    <property type="match status" value="1"/>
</dbReference>
<reference evidence="1 2" key="1">
    <citation type="submission" date="2019-06" db="EMBL/GenBank/DDBJ databases">
        <title>Discovery of a novel chromosome fission-fusion reversal in muntjac.</title>
        <authorList>
            <person name="Mudd A.B."/>
            <person name="Bredeson J.V."/>
            <person name="Baum R."/>
            <person name="Hockemeyer D."/>
            <person name="Rokhsar D.S."/>
        </authorList>
    </citation>
    <scope>NUCLEOTIDE SEQUENCE [LARGE SCALE GENOMIC DNA]</scope>
    <source>
        <strain evidence="1">UCam_UCB_Mr</strain>
        <tissue evidence="1">Fibroblast cell line</tissue>
    </source>
</reference>
<evidence type="ECO:0000313" key="1">
    <source>
        <dbReference type="EMBL" id="KAB0341031.1"/>
    </source>
</evidence>
<dbReference type="InterPro" id="IPR016135">
    <property type="entry name" value="UBQ-conjugating_enzyme/RWD"/>
</dbReference>
<dbReference type="Proteomes" id="UP000326062">
    <property type="component" value="Unassembled WGS sequence"/>
</dbReference>
<evidence type="ECO:0000313" key="2">
    <source>
        <dbReference type="Proteomes" id="UP000326062"/>
    </source>
</evidence>
<sequence>TRPLPAQCLAGPVDDDIPYQGGDFLRIQFPSNYPFKPPKITNGNICLDILRSEWSPALIISKEDPLEEDIETHSKISSPFKHTAHLRGARS</sequence>
<dbReference type="EMBL" id="VCEB01003242">
    <property type="protein sequence ID" value="KAB0341031.1"/>
    <property type="molecule type" value="Genomic_DNA"/>
</dbReference>
<accession>A0A5N3UX25</accession>
<gene>
    <name evidence="1" type="ORF">FD755_024505</name>
</gene>
<proteinExistence type="predicted"/>
<organism evidence="1 2">
    <name type="scientific">Muntiacus reevesi</name>
    <name type="common">Reeves' muntjac</name>
    <name type="synonym">Cervus reevesi</name>
    <dbReference type="NCBI Taxonomy" id="9886"/>
    <lineage>
        <taxon>Eukaryota</taxon>
        <taxon>Metazoa</taxon>
        <taxon>Chordata</taxon>
        <taxon>Craniata</taxon>
        <taxon>Vertebrata</taxon>
        <taxon>Euteleostomi</taxon>
        <taxon>Mammalia</taxon>
        <taxon>Eutheria</taxon>
        <taxon>Laurasiatheria</taxon>
        <taxon>Artiodactyla</taxon>
        <taxon>Ruminantia</taxon>
        <taxon>Pecora</taxon>
        <taxon>Cervidae</taxon>
        <taxon>Muntiacinae</taxon>
        <taxon>Muntiacus</taxon>
    </lineage>
</organism>
<name>A0A5N3UX25_MUNRE</name>
<dbReference type="Gene3D" id="3.10.110.10">
    <property type="entry name" value="Ubiquitin Conjugating Enzyme"/>
    <property type="match status" value="1"/>
</dbReference>
<comment type="caution">
    <text evidence="1">The sequence shown here is derived from an EMBL/GenBank/DDBJ whole genome shotgun (WGS) entry which is preliminary data.</text>
</comment>
<feature type="non-terminal residue" evidence="1">
    <location>
        <position position="1"/>
    </location>
</feature>
<keyword evidence="2" id="KW-1185">Reference proteome</keyword>
<dbReference type="AlphaFoldDB" id="A0A5N3UX25"/>
<protein>
    <submittedName>
        <fullName evidence="1">Uncharacterized protein</fullName>
    </submittedName>
</protein>